<keyword evidence="3" id="KW-1185">Reference proteome</keyword>
<feature type="transmembrane region" description="Helical" evidence="1">
    <location>
        <begin position="77"/>
        <end position="95"/>
    </location>
</feature>
<evidence type="ECO:0000313" key="3">
    <source>
        <dbReference type="Proteomes" id="UP000653797"/>
    </source>
</evidence>
<proteinExistence type="predicted"/>
<keyword evidence="1" id="KW-1133">Transmembrane helix</keyword>
<protein>
    <submittedName>
        <fullName evidence="2">Uncharacterized protein</fullName>
    </submittedName>
</protein>
<sequence length="120" mass="13923">MKKIVWLAQNKRASKYVFWVLAFLIMISNHVLPAETSNEEKDLVQYGLLALTIVWAVIYQLVPRQETMEELKKRHRGMAMVILAIVTAFLVIQLYDHVYFLPKVKARVDAYEKARSASGR</sequence>
<accession>A0A927AX66</accession>
<gene>
    <name evidence="2" type="ORF">IC230_00545</name>
</gene>
<feature type="transmembrane region" description="Helical" evidence="1">
    <location>
        <begin position="43"/>
        <end position="62"/>
    </location>
</feature>
<comment type="caution">
    <text evidence="2">The sequence shown here is derived from an EMBL/GenBank/DDBJ whole genome shotgun (WGS) entry which is preliminary data.</text>
</comment>
<name>A0A927AX66_9BACT</name>
<organism evidence="2 3">
    <name type="scientific">Spirosoma validum</name>
    <dbReference type="NCBI Taxonomy" id="2771355"/>
    <lineage>
        <taxon>Bacteria</taxon>
        <taxon>Pseudomonadati</taxon>
        <taxon>Bacteroidota</taxon>
        <taxon>Cytophagia</taxon>
        <taxon>Cytophagales</taxon>
        <taxon>Cytophagaceae</taxon>
        <taxon>Spirosoma</taxon>
    </lineage>
</organism>
<dbReference type="AlphaFoldDB" id="A0A927AX66"/>
<evidence type="ECO:0000256" key="1">
    <source>
        <dbReference type="SAM" id="Phobius"/>
    </source>
</evidence>
<reference evidence="2" key="1">
    <citation type="submission" date="2020-09" db="EMBL/GenBank/DDBJ databases">
        <authorList>
            <person name="Kim M.K."/>
        </authorList>
    </citation>
    <scope>NUCLEOTIDE SEQUENCE</scope>
    <source>
        <strain evidence="2">BT704</strain>
    </source>
</reference>
<keyword evidence="1" id="KW-0812">Transmembrane</keyword>
<evidence type="ECO:0000313" key="2">
    <source>
        <dbReference type="EMBL" id="MBD2751362.1"/>
    </source>
</evidence>
<dbReference type="Proteomes" id="UP000653797">
    <property type="component" value="Unassembled WGS sequence"/>
</dbReference>
<dbReference type="RefSeq" id="WP_191037011.1">
    <property type="nucleotide sequence ID" value="NZ_JACXAA010000001.1"/>
</dbReference>
<dbReference type="EMBL" id="JACXAA010000001">
    <property type="protein sequence ID" value="MBD2751362.1"/>
    <property type="molecule type" value="Genomic_DNA"/>
</dbReference>
<keyword evidence="1" id="KW-0472">Membrane</keyword>